<dbReference type="GO" id="GO:0006355">
    <property type="term" value="P:regulation of DNA-templated transcription"/>
    <property type="evidence" value="ECO:0007669"/>
    <property type="project" value="TreeGrafter"/>
</dbReference>
<dbReference type="GO" id="GO:0005634">
    <property type="term" value="C:nucleus"/>
    <property type="evidence" value="ECO:0007669"/>
    <property type="project" value="TreeGrafter"/>
</dbReference>
<keyword evidence="2" id="KW-0804">Transcription</keyword>
<dbReference type="PANTHER" id="PTHR16088:SF3">
    <property type="entry name" value="GON-4-LIKE PROTEIN"/>
    <property type="match status" value="1"/>
</dbReference>
<evidence type="ECO:0000256" key="3">
    <source>
        <dbReference type="ARBA" id="ARBA00023242"/>
    </source>
</evidence>
<accession>A0AA39LK38</accession>
<feature type="compositionally biased region" description="Polar residues" evidence="4">
    <location>
        <begin position="725"/>
        <end position="746"/>
    </location>
</feature>
<dbReference type="GO" id="GO:0003712">
    <property type="term" value="F:transcription coregulator activity"/>
    <property type="evidence" value="ECO:0007669"/>
    <property type="project" value="TreeGrafter"/>
</dbReference>
<keyword evidence="6" id="KW-1185">Reference proteome</keyword>
<keyword evidence="3" id="KW-0539">Nucleus</keyword>
<feature type="compositionally biased region" description="Basic and acidic residues" evidence="4">
    <location>
        <begin position="709"/>
        <end position="722"/>
    </location>
</feature>
<dbReference type="Proteomes" id="UP001175271">
    <property type="component" value="Unassembled WGS sequence"/>
</dbReference>
<dbReference type="InterPro" id="IPR052435">
    <property type="entry name" value="YY1-Transcr_Regul"/>
</dbReference>
<dbReference type="EMBL" id="JAUCMV010000005">
    <property type="protein sequence ID" value="KAK0400040.1"/>
    <property type="molecule type" value="Genomic_DNA"/>
</dbReference>
<protein>
    <submittedName>
        <fullName evidence="5">Uncharacterized protein</fullName>
    </submittedName>
</protein>
<dbReference type="PANTHER" id="PTHR16088">
    <property type="entry name" value="YY1 ASSOCIATED PROTEIN-RELATED"/>
    <property type="match status" value="1"/>
</dbReference>
<feature type="region of interest" description="Disordered" evidence="4">
    <location>
        <begin position="694"/>
        <end position="746"/>
    </location>
</feature>
<evidence type="ECO:0000313" key="6">
    <source>
        <dbReference type="Proteomes" id="UP001175271"/>
    </source>
</evidence>
<comment type="caution">
    <text evidence="5">The sequence shown here is derived from an EMBL/GenBank/DDBJ whole genome shotgun (WGS) entry which is preliminary data.</text>
</comment>
<feature type="region of interest" description="Disordered" evidence="4">
    <location>
        <begin position="1156"/>
        <end position="1183"/>
    </location>
</feature>
<name>A0AA39LK38_9BILA</name>
<organism evidence="5 6">
    <name type="scientific">Steinernema hermaphroditum</name>
    <dbReference type="NCBI Taxonomy" id="289476"/>
    <lineage>
        <taxon>Eukaryota</taxon>
        <taxon>Metazoa</taxon>
        <taxon>Ecdysozoa</taxon>
        <taxon>Nematoda</taxon>
        <taxon>Chromadorea</taxon>
        <taxon>Rhabditida</taxon>
        <taxon>Tylenchina</taxon>
        <taxon>Panagrolaimomorpha</taxon>
        <taxon>Strongyloidoidea</taxon>
        <taxon>Steinernematidae</taxon>
        <taxon>Steinernema</taxon>
    </lineage>
</organism>
<proteinExistence type="predicted"/>
<evidence type="ECO:0000313" key="5">
    <source>
        <dbReference type="EMBL" id="KAK0400040.1"/>
    </source>
</evidence>
<reference evidence="5" key="1">
    <citation type="submission" date="2023-06" db="EMBL/GenBank/DDBJ databases">
        <title>Genomic analysis of the entomopathogenic nematode Steinernema hermaphroditum.</title>
        <authorList>
            <person name="Schwarz E.M."/>
            <person name="Heppert J.K."/>
            <person name="Baniya A."/>
            <person name="Schwartz H.T."/>
            <person name="Tan C.-H."/>
            <person name="Antoshechkin I."/>
            <person name="Sternberg P.W."/>
            <person name="Goodrich-Blair H."/>
            <person name="Dillman A.R."/>
        </authorList>
    </citation>
    <scope>NUCLEOTIDE SEQUENCE</scope>
    <source>
        <strain evidence="5">PS9179</strain>
        <tissue evidence="5">Whole animal</tissue>
    </source>
</reference>
<sequence>MPTPKQAHKRRKSNRTHGVGMSRTDSQRLLEHGQQPAASSEVETAPCTSFTSDPSTSFSSECGQIAKLVKQHEGSGSNMKNVKEIVAELCKNPDKINYVLGLLKDTNNEALDGRKVTRSMTRNEAAVPTVNFRPIQPPLTFLDLNFAEDDDEEYIPDMEPAADDPDDNTFFSQSDIDSESTVSAMNRTYQLRSHSRILDFPECILEEDADDPIYLSRVDNDDYINFINNTFHGTMEYSELDLDDPDDPDFVPTELDEYDNEQELNLNIPTREKHLLLSDIIDVPQQEPPLEQCVQEETPPHSSEMTCTVDTVLTSDTLVNIKDGHIPKFTDEERNQLKDQMAMHVQQLMQTVMITYDTDGLHEDHNEALQMMQDLVTAANTSPLSHFAVANVPSAVETLENFLSQLVVWPDIFSNELFKSHLWQFPSHKVMWTLANSSAVLYPELLIVQRAQAFREPYNKFIESENLLLAMALLQFNHVKHSSCANRTGKNHLIAKLMLANKTSSQIKYHMKNIRNKTSEVYQLITKAEKSRGGERIEFPRFTYVRIDEGPPLQWDPECPVQPFWLKELRKSLFSQSKHRTVTELPRNAVIQIQYDTPGSNVVEHQIAENNENVPVESVSVQCSKVQHVPVQAATIELQTSPSSSNLTVRQTHSEASVCKLDITSNKPEKRDVAIDDEDTDVTEILEEGHVPICQSTPKKNPVHVNKGNRSEKDKWREREMGKQPTVTDVATEPSKVQTQDKGTSMTEDQLDDVIITETDITFEEVCLDETFEADISICEEIDISEMNGQVEAQLNKPSITQSKPFCPRNEDSLLWVNNDEDGLTNSTFRIQTPRPYEANGTDPHEVLGSKTPTKVVDPWADDSCSVPAHLRTPNFSKECEQSVQITPKKKSTASRRIFEIDPPDVQESNLLSPVKKASSRRKETDFERARCVNDHSRRSDQMAILSQIIWEDIRVRLFMHDHVLVELQKVVELNSSAEDVLRKLGKVVEKQHDAVLYLIAFLIPQDLWPTDLRNNHTCLNMRTALQRILVVEAFHAKAVRRSAIKNIFTAVARLGDGCSAQQLFDKLNKHFGSHKILWSQLEELFPDACFNKRVLPNEYEQYNLYDSDHGEDVEQYEKIDINSALGKMSHRVPHSVSIDRGRVYVRQNGRQVQVDFSSLAEENSDRTTSESNAKRRRQSNDKVKEIRLQVADTVVQHYSEQHQQNSTYGNRIPWAEENDDAMIVCLERLDYKIDESVQMYIKEGLHAGTVKPSADEIKTRMTLLRDLVSDYIATKERTSITLR</sequence>
<evidence type="ECO:0000256" key="4">
    <source>
        <dbReference type="SAM" id="MobiDB-lite"/>
    </source>
</evidence>
<keyword evidence="1" id="KW-0805">Transcription regulation</keyword>
<feature type="compositionally biased region" description="Low complexity" evidence="4">
    <location>
        <begin position="48"/>
        <end position="57"/>
    </location>
</feature>
<feature type="region of interest" description="Disordered" evidence="4">
    <location>
        <begin position="1"/>
        <end position="57"/>
    </location>
</feature>
<evidence type="ECO:0000256" key="2">
    <source>
        <dbReference type="ARBA" id="ARBA00023163"/>
    </source>
</evidence>
<evidence type="ECO:0000256" key="1">
    <source>
        <dbReference type="ARBA" id="ARBA00023015"/>
    </source>
</evidence>
<gene>
    <name evidence="5" type="ORF">QR680_003320</name>
</gene>
<feature type="compositionally biased region" description="Basic residues" evidence="4">
    <location>
        <begin position="1"/>
        <end position="15"/>
    </location>
</feature>